<dbReference type="Pfam" id="PF07727">
    <property type="entry name" value="RVT_2"/>
    <property type="match status" value="1"/>
</dbReference>
<dbReference type="Pfam" id="PF25597">
    <property type="entry name" value="SH3_retrovirus"/>
    <property type="match status" value="1"/>
</dbReference>
<dbReference type="InterPro" id="IPR057670">
    <property type="entry name" value="SH3_retrovirus"/>
</dbReference>
<keyword evidence="4" id="KW-0548">Nucleotidyltransferase</keyword>
<evidence type="ECO:0000256" key="1">
    <source>
        <dbReference type="SAM" id="MobiDB-lite"/>
    </source>
</evidence>
<dbReference type="AlphaFoldDB" id="A0A699GKI3"/>
<dbReference type="EMBL" id="BKCJ010004701">
    <property type="protein sequence ID" value="GEU62590.1"/>
    <property type="molecule type" value="Genomic_DNA"/>
</dbReference>
<sequence>MGKEGIAKAAMGWFLGCDLHFDCREGGEERRTVYEKVIKKDSETVKSKREQSRSIALKARKKSSDDDSSTSNSEDKEYAMVAFVEGFWSDSDEDEEEKTKDEKCLMAKASNEQWEELIRENVFGLGGHRDRLLACLAHMLYCVIAEEQYNLTYFFVKRIECAKATPTANLPYGMFLTRLYRYVMETALHLKWRAKVTAIQELKDLKSLSFDELIGNLKVYEVIIKKDSEMVKGKREQSRSLALEAKKESSDEDSSISKSKDEEYAMAVREFKKFFKRRGRFFDPKSYEVDFLGYSQNSKAYIILNKQTMKFEESLNVTFDETPPLTKTTSLEDDDLVEEEAIESAFLNDFINEEVYVAQPSRFIDFAKPNHVYRLKKALYGLKQAPSLFSKKQTALVISTTEAEYVSARKACQQAVWMKQALVDYGIRLTHVGLEHVYTFVACGVLCFLVAGCSHEHLKVGENRVSWSDKLDDALWAFQTAYKTLIRCTSYKLVYEKACHLPVELEHKAYWALKYANFDLKTAGKLKSRWSGPFTISQVYPYGTIELSQPDGPNFKVNGHRLKHYFRENIPKLVVPDLQTFSRDH</sequence>
<keyword evidence="4" id="KW-0808">Transferase</keyword>
<evidence type="ECO:0000313" key="4">
    <source>
        <dbReference type="EMBL" id="GEU62590.1"/>
    </source>
</evidence>
<accession>A0A699GKI3</accession>
<dbReference type="InterPro" id="IPR013103">
    <property type="entry name" value="RVT_2"/>
</dbReference>
<dbReference type="GO" id="GO:0003964">
    <property type="term" value="F:RNA-directed DNA polymerase activity"/>
    <property type="evidence" value="ECO:0007669"/>
    <property type="project" value="UniProtKB-KW"/>
</dbReference>
<keyword evidence="4" id="KW-0695">RNA-directed DNA polymerase</keyword>
<evidence type="ECO:0000259" key="3">
    <source>
        <dbReference type="Pfam" id="PF25597"/>
    </source>
</evidence>
<proteinExistence type="predicted"/>
<feature type="domain" description="Reverse transcriptase Ty1/copia-type" evidence="2">
    <location>
        <begin position="329"/>
        <end position="395"/>
    </location>
</feature>
<organism evidence="4">
    <name type="scientific">Tanacetum cinerariifolium</name>
    <name type="common">Dalmatian daisy</name>
    <name type="synonym">Chrysanthemum cinerariifolium</name>
    <dbReference type="NCBI Taxonomy" id="118510"/>
    <lineage>
        <taxon>Eukaryota</taxon>
        <taxon>Viridiplantae</taxon>
        <taxon>Streptophyta</taxon>
        <taxon>Embryophyta</taxon>
        <taxon>Tracheophyta</taxon>
        <taxon>Spermatophyta</taxon>
        <taxon>Magnoliopsida</taxon>
        <taxon>eudicotyledons</taxon>
        <taxon>Gunneridae</taxon>
        <taxon>Pentapetalae</taxon>
        <taxon>asterids</taxon>
        <taxon>campanulids</taxon>
        <taxon>Asterales</taxon>
        <taxon>Asteraceae</taxon>
        <taxon>Asteroideae</taxon>
        <taxon>Anthemideae</taxon>
        <taxon>Anthemidinae</taxon>
        <taxon>Tanacetum</taxon>
    </lineage>
</organism>
<protein>
    <submittedName>
        <fullName evidence="4">Reverse transcriptase domain-containing protein</fullName>
    </submittedName>
</protein>
<feature type="compositionally biased region" description="Basic and acidic residues" evidence="1">
    <location>
        <begin position="43"/>
        <end position="52"/>
    </location>
</feature>
<gene>
    <name evidence="4" type="ORF">Tci_034568</name>
</gene>
<comment type="caution">
    <text evidence="4">The sequence shown here is derived from an EMBL/GenBank/DDBJ whole genome shotgun (WGS) entry which is preliminary data.</text>
</comment>
<feature type="domain" description="Retroviral polymerase SH3-like" evidence="3">
    <location>
        <begin position="281"/>
        <end position="327"/>
    </location>
</feature>
<reference evidence="4" key="1">
    <citation type="journal article" date="2019" name="Sci. Rep.">
        <title>Draft genome of Tanacetum cinerariifolium, the natural source of mosquito coil.</title>
        <authorList>
            <person name="Yamashiro T."/>
            <person name="Shiraishi A."/>
            <person name="Satake H."/>
            <person name="Nakayama K."/>
        </authorList>
    </citation>
    <scope>NUCLEOTIDE SEQUENCE</scope>
</reference>
<feature type="region of interest" description="Disordered" evidence="1">
    <location>
        <begin position="43"/>
        <end position="74"/>
    </location>
</feature>
<name>A0A699GKI3_TANCI</name>
<evidence type="ECO:0000259" key="2">
    <source>
        <dbReference type="Pfam" id="PF07727"/>
    </source>
</evidence>